<feature type="region of interest" description="Disordered" evidence="1">
    <location>
        <begin position="32"/>
        <end position="70"/>
    </location>
</feature>
<protein>
    <submittedName>
        <fullName evidence="3">Uncharacterized protein</fullName>
    </submittedName>
</protein>
<feature type="chain" id="PRO_5021844650" evidence="2">
    <location>
        <begin position="36"/>
        <end position="173"/>
    </location>
</feature>
<gene>
    <name evidence="3" type="ORF">FHX37_4230</name>
</gene>
<dbReference type="Proteomes" id="UP000317422">
    <property type="component" value="Unassembled WGS sequence"/>
</dbReference>
<keyword evidence="2" id="KW-0732">Signal</keyword>
<feature type="signal peptide" evidence="2">
    <location>
        <begin position="1"/>
        <end position="35"/>
    </location>
</feature>
<evidence type="ECO:0000313" key="3">
    <source>
        <dbReference type="EMBL" id="TQN27509.1"/>
    </source>
</evidence>
<evidence type="ECO:0000256" key="2">
    <source>
        <dbReference type="SAM" id="SignalP"/>
    </source>
</evidence>
<keyword evidence="4" id="KW-1185">Reference proteome</keyword>
<dbReference type="AlphaFoldDB" id="A0A543N6Q8"/>
<evidence type="ECO:0000256" key="1">
    <source>
        <dbReference type="SAM" id="MobiDB-lite"/>
    </source>
</evidence>
<comment type="caution">
    <text evidence="3">The sequence shown here is derived from an EMBL/GenBank/DDBJ whole genome shotgun (WGS) entry which is preliminary data.</text>
</comment>
<accession>A0A543N6Q8</accession>
<organism evidence="3 4">
    <name type="scientific">Haloactinospora alba</name>
    <dbReference type="NCBI Taxonomy" id="405555"/>
    <lineage>
        <taxon>Bacteria</taxon>
        <taxon>Bacillati</taxon>
        <taxon>Actinomycetota</taxon>
        <taxon>Actinomycetes</taxon>
        <taxon>Streptosporangiales</taxon>
        <taxon>Nocardiopsidaceae</taxon>
        <taxon>Haloactinospora</taxon>
    </lineage>
</organism>
<sequence length="173" mass="17152">MRARTRGAARGARPVVSAVVCAAALALTPETTAVADPSPSDGSRSPSASPTTPDPGSFSAEGNGGVSLSGEWESGEATMALSGTLEAADRAAYLDVLQQVRDSGGNVTDAGQIAIGAAGSGSPLDFGPVEIARPGGDAYATYHLLVATAEYEPLLVLECDRDGVCEEGAAGSG</sequence>
<proteinExistence type="predicted"/>
<evidence type="ECO:0000313" key="4">
    <source>
        <dbReference type="Proteomes" id="UP000317422"/>
    </source>
</evidence>
<reference evidence="3 4" key="1">
    <citation type="submission" date="2019-06" db="EMBL/GenBank/DDBJ databases">
        <title>Sequencing the genomes of 1000 actinobacteria strains.</title>
        <authorList>
            <person name="Klenk H.-P."/>
        </authorList>
    </citation>
    <scope>NUCLEOTIDE SEQUENCE [LARGE SCALE GENOMIC DNA]</scope>
    <source>
        <strain evidence="3 4">DSM 45015</strain>
    </source>
</reference>
<dbReference type="EMBL" id="VFQC01000003">
    <property type="protein sequence ID" value="TQN27509.1"/>
    <property type="molecule type" value="Genomic_DNA"/>
</dbReference>
<dbReference type="RefSeq" id="WP_141925930.1">
    <property type="nucleotide sequence ID" value="NZ_VFQC01000003.1"/>
</dbReference>
<feature type="compositionally biased region" description="Low complexity" evidence="1">
    <location>
        <begin position="32"/>
        <end position="50"/>
    </location>
</feature>
<name>A0A543N6Q8_9ACTN</name>